<dbReference type="Pfam" id="PF02517">
    <property type="entry name" value="Rce1-like"/>
    <property type="match status" value="1"/>
</dbReference>
<keyword evidence="4" id="KW-1185">Reference proteome</keyword>
<dbReference type="Proteomes" id="UP001597214">
    <property type="component" value="Unassembled WGS sequence"/>
</dbReference>
<feature type="domain" description="CAAX prenyl protease 2/Lysostaphin resistance protein A-like" evidence="2">
    <location>
        <begin position="70"/>
        <end position="125"/>
    </location>
</feature>
<evidence type="ECO:0000256" key="1">
    <source>
        <dbReference type="SAM" id="Phobius"/>
    </source>
</evidence>
<proteinExistence type="predicted"/>
<evidence type="ECO:0000313" key="3">
    <source>
        <dbReference type="EMBL" id="MFD1739665.1"/>
    </source>
</evidence>
<dbReference type="EMBL" id="JBHUEM010000055">
    <property type="protein sequence ID" value="MFD1739665.1"/>
    <property type="molecule type" value="Genomic_DNA"/>
</dbReference>
<accession>A0ABW4LWW6</accession>
<keyword evidence="1" id="KW-1133">Transmembrane helix</keyword>
<evidence type="ECO:0000313" key="4">
    <source>
        <dbReference type="Proteomes" id="UP001597214"/>
    </source>
</evidence>
<keyword evidence="1" id="KW-0812">Transmembrane</keyword>
<dbReference type="RefSeq" id="WP_377930958.1">
    <property type="nucleotide sequence ID" value="NZ_JBHUEM010000055.1"/>
</dbReference>
<feature type="transmembrane region" description="Helical" evidence="1">
    <location>
        <begin position="24"/>
        <end position="47"/>
    </location>
</feature>
<gene>
    <name evidence="3" type="ORF">ACFSCX_24585</name>
</gene>
<organism evidence="3 4">
    <name type="scientific">Bacillus salitolerans</name>
    <dbReference type="NCBI Taxonomy" id="1437434"/>
    <lineage>
        <taxon>Bacteria</taxon>
        <taxon>Bacillati</taxon>
        <taxon>Bacillota</taxon>
        <taxon>Bacilli</taxon>
        <taxon>Bacillales</taxon>
        <taxon>Bacillaceae</taxon>
        <taxon>Bacillus</taxon>
    </lineage>
</organism>
<dbReference type="InterPro" id="IPR003675">
    <property type="entry name" value="Rce1/LyrA-like_dom"/>
</dbReference>
<feature type="transmembrane region" description="Helical" evidence="1">
    <location>
        <begin position="102"/>
        <end position="124"/>
    </location>
</feature>
<protein>
    <submittedName>
        <fullName evidence="3">Type II CAAX prenyl endopeptidase Rce1 family protein</fullName>
    </submittedName>
</protein>
<keyword evidence="1" id="KW-0472">Membrane</keyword>
<evidence type="ECO:0000259" key="2">
    <source>
        <dbReference type="Pfam" id="PF02517"/>
    </source>
</evidence>
<feature type="transmembrane region" description="Helical" evidence="1">
    <location>
        <begin position="73"/>
        <end position="96"/>
    </location>
</feature>
<comment type="caution">
    <text evidence="3">The sequence shown here is derived from an EMBL/GenBank/DDBJ whole genome shotgun (WGS) entry which is preliminary data.</text>
</comment>
<sequence length="126" mass="14254">MLFCAIGAFSITRVDIIPTLFHGGIFTYGLELGLICSIGNLLFYYFYFVKSVSYQDYIDIENHYKRIGIMGRIIYGGFVEEVIFRFGIMSLLLWLWQLIFESVNGIGIGIAISFSSSLFALVHLPG</sequence>
<name>A0ABW4LWW6_9BACI</name>
<reference evidence="4" key="1">
    <citation type="journal article" date="2019" name="Int. J. Syst. Evol. Microbiol.">
        <title>The Global Catalogue of Microorganisms (GCM) 10K type strain sequencing project: providing services to taxonomists for standard genome sequencing and annotation.</title>
        <authorList>
            <consortium name="The Broad Institute Genomics Platform"/>
            <consortium name="The Broad Institute Genome Sequencing Center for Infectious Disease"/>
            <person name="Wu L."/>
            <person name="Ma J."/>
        </authorList>
    </citation>
    <scope>NUCLEOTIDE SEQUENCE [LARGE SCALE GENOMIC DNA]</scope>
    <source>
        <strain evidence="4">CCUG 49339</strain>
    </source>
</reference>